<sequence length="121" mass="13839">MAKVLAKAHLNPFSPSPIPFPATSFPPFHTECIKLTIQNLYSPNQSAYNYLSKVHTVPYKVHKFALLKFIYCTKHWPVDLEIHSCCNLHPIVPCPVYVFVTLMPQLEHSAHHGRNDQIVHP</sequence>
<name>A0A2T7D5Q1_9POAL</name>
<gene>
    <name evidence="1" type="ORF">GQ55_6G111700</name>
</gene>
<protein>
    <submittedName>
        <fullName evidence="1">Uncharacterized protein</fullName>
    </submittedName>
</protein>
<evidence type="ECO:0000313" key="2">
    <source>
        <dbReference type="Proteomes" id="UP000244336"/>
    </source>
</evidence>
<reference evidence="1 2" key="1">
    <citation type="submission" date="2018-04" db="EMBL/GenBank/DDBJ databases">
        <title>WGS assembly of Panicum hallii var. hallii HAL2.</title>
        <authorList>
            <person name="Lovell J."/>
            <person name="Jenkins J."/>
            <person name="Lowry D."/>
            <person name="Mamidi S."/>
            <person name="Sreedasyam A."/>
            <person name="Weng X."/>
            <person name="Barry K."/>
            <person name="Bonette J."/>
            <person name="Campitelli B."/>
            <person name="Daum C."/>
            <person name="Gordon S."/>
            <person name="Gould B."/>
            <person name="Lipzen A."/>
            <person name="MacQueen A."/>
            <person name="Palacio-Mejia J."/>
            <person name="Plott C."/>
            <person name="Shakirov E."/>
            <person name="Shu S."/>
            <person name="Yoshinaga Y."/>
            <person name="Zane M."/>
            <person name="Rokhsar D."/>
            <person name="Grimwood J."/>
            <person name="Schmutz J."/>
            <person name="Juenger T."/>
        </authorList>
    </citation>
    <scope>NUCLEOTIDE SEQUENCE [LARGE SCALE GENOMIC DNA]</scope>
    <source>
        <strain evidence="2">cv. HAL2</strain>
    </source>
</reference>
<keyword evidence="2" id="KW-1185">Reference proteome</keyword>
<dbReference type="Proteomes" id="UP000244336">
    <property type="component" value="Chromosome 6"/>
</dbReference>
<dbReference type="Gramene" id="PUZ50902">
    <property type="protein sequence ID" value="PUZ50902"/>
    <property type="gene ID" value="GQ55_6G111700"/>
</dbReference>
<dbReference type="EMBL" id="CM009754">
    <property type="protein sequence ID" value="PUZ50902.1"/>
    <property type="molecule type" value="Genomic_DNA"/>
</dbReference>
<evidence type="ECO:0000313" key="1">
    <source>
        <dbReference type="EMBL" id="PUZ50902.1"/>
    </source>
</evidence>
<dbReference type="AlphaFoldDB" id="A0A2T7D5Q1"/>
<proteinExistence type="predicted"/>
<accession>A0A2T7D5Q1</accession>
<organism evidence="1 2">
    <name type="scientific">Panicum hallii var. hallii</name>
    <dbReference type="NCBI Taxonomy" id="1504633"/>
    <lineage>
        <taxon>Eukaryota</taxon>
        <taxon>Viridiplantae</taxon>
        <taxon>Streptophyta</taxon>
        <taxon>Embryophyta</taxon>
        <taxon>Tracheophyta</taxon>
        <taxon>Spermatophyta</taxon>
        <taxon>Magnoliopsida</taxon>
        <taxon>Liliopsida</taxon>
        <taxon>Poales</taxon>
        <taxon>Poaceae</taxon>
        <taxon>PACMAD clade</taxon>
        <taxon>Panicoideae</taxon>
        <taxon>Panicodae</taxon>
        <taxon>Paniceae</taxon>
        <taxon>Panicinae</taxon>
        <taxon>Panicum</taxon>
        <taxon>Panicum sect. Panicum</taxon>
    </lineage>
</organism>